<evidence type="ECO:0000313" key="13">
    <source>
        <dbReference type="EMBL" id="SHJ87004.1"/>
    </source>
</evidence>
<evidence type="ECO:0000256" key="3">
    <source>
        <dbReference type="ARBA" id="ARBA00015972"/>
    </source>
</evidence>
<evidence type="ECO:0000256" key="1">
    <source>
        <dbReference type="ARBA" id="ARBA00007123"/>
    </source>
</evidence>
<reference evidence="13 14" key="1">
    <citation type="submission" date="2016-11" db="EMBL/GenBank/DDBJ databases">
        <authorList>
            <person name="Jaros S."/>
            <person name="Januszkiewicz K."/>
            <person name="Wedrychowicz H."/>
        </authorList>
    </citation>
    <scope>NUCLEOTIDE SEQUENCE [LARGE SCALE GENOMIC DNA]</scope>
    <source>
        <strain evidence="13 14">DSM 5091</strain>
    </source>
</reference>
<dbReference type="NCBIfam" id="NF003519">
    <property type="entry name" value="PRK05182.2-5"/>
    <property type="match status" value="1"/>
</dbReference>
<dbReference type="GO" id="GO:0000428">
    <property type="term" value="C:DNA-directed RNA polymerase complex"/>
    <property type="evidence" value="ECO:0007669"/>
    <property type="project" value="UniProtKB-KW"/>
</dbReference>
<keyword evidence="5 11" id="KW-0808">Transferase</keyword>
<dbReference type="OrthoDB" id="9805706at2"/>
<evidence type="ECO:0000256" key="11">
    <source>
        <dbReference type="HAMAP-Rule" id="MF_00059"/>
    </source>
</evidence>
<sequence length="336" mass="37448">MYKNWRDLIKPKRLEATELTETYGKFVAEPFERGFGTTLGNSLRRILLSSLQGAAITSVRIKNVQHEFSSVVGLTEDVTDIILNLKGVKVRLHGHDPRNVRIVQKGAGVIKAGDIITDSNVEILNPDHHIATCGDETDLEVDMTVAMGKGYVAADKNRDESAPVGTIPIDSIFSPILKVNFNVSNARVGQITDYDKLTLEVNTDGSVKPEDAVAYASKILKEQLQIFINFDETDEPVQEEEDSETQKINENLYRSVEELELSVRSANCLKNAQINLIGELVQKTEAEMLKTQNFGRKSLNEIKDILAEMGLSLGMKLENFPDPEYLKLIQKGQDDE</sequence>
<proteinExistence type="inferred from homology"/>
<dbReference type="InterPro" id="IPR011773">
    <property type="entry name" value="DNA-dir_RpoA"/>
</dbReference>
<feature type="region of interest" description="Alpha N-terminal domain (alpha-NTD)" evidence="11">
    <location>
        <begin position="1"/>
        <end position="231"/>
    </location>
</feature>
<dbReference type="EC" id="2.7.7.6" evidence="2 11"/>
<feature type="domain" description="DNA-directed RNA polymerase RpoA/D/Rpb3-type" evidence="12">
    <location>
        <begin position="23"/>
        <end position="230"/>
    </location>
</feature>
<dbReference type="GO" id="GO:0003677">
    <property type="term" value="F:DNA binding"/>
    <property type="evidence" value="ECO:0007669"/>
    <property type="project" value="UniProtKB-UniRule"/>
</dbReference>
<feature type="region of interest" description="Alpha C-terminal domain (alpha-CTD)" evidence="11">
    <location>
        <begin position="248"/>
        <end position="336"/>
    </location>
</feature>
<comment type="domain">
    <text evidence="11">The N-terminal domain is essential for RNAP assembly and basal transcription, whereas the C-terminal domain is involved in interaction with transcriptional regulators and with upstream promoter elements.</text>
</comment>
<accession>A0A1M6MU69</accession>
<dbReference type="InterPro" id="IPR011260">
    <property type="entry name" value="RNAP_asu_C"/>
</dbReference>
<dbReference type="FunFam" id="1.10.150.20:FF:000001">
    <property type="entry name" value="DNA-directed RNA polymerase subunit alpha"/>
    <property type="match status" value="1"/>
</dbReference>
<dbReference type="Gene3D" id="1.10.150.20">
    <property type="entry name" value="5' to 3' exonuclease, C-terminal subdomain"/>
    <property type="match status" value="1"/>
</dbReference>
<keyword evidence="6 11" id="KW-0548">Nucleotidyltransferase</keyword>
<comment type="catalytic activity">
    <reaction evidence="10 11">
        <text>RNA(n) + a ribonucleoside 5'-triphosphate = RNA(n+1) + diphosphate</text>
        <dbReference type="Rhea" id="RHEA:21248"/>
        <dbReference type="Rhea" id="RHEA-COMP:14527"/>
        <dbReference type="Rhea" id="RHEA-COMP:17342"/>
        <dbReference type="ChEBI" id="CHEBI:33019"/>
        <dbReference type="ChEBI" id="CHEBI:61557"/>
        <dbReference type="ChEBI" id="CHEBI:140395"/>
        <dbReference type="EC" id="2.7.7.6"/>
    </reaction>
</comment>
<evidence type="ECO:0000256" key="6">
    <source>
        <dbReference type="ARBA" id="ARBA00022695"/>
    </source>
</evidence>
<dbReference type="GO" id="GO:0005737">
    <property type="term" value="C:cytoplasm"/>
    <property type="evidence" value="ECO:0007669"/>
    <property type="project" value="UniProtKB-ARBA"/>
</dbReference>
<evidence type="ECO:0000256" key="5">
    <source>
        <dbReference type="ARBA" id="ARBA00022679"/>
    </source>
</evidence>
<dbReference type="Pfam" id="PF01193">
    <property type="entry name" value="RNA_pol_L"/>
    <property type="match status" value="1"/>
</dbReference>
<dbReference type="RefSeq" id="WP_072909931.1">
    <property type="nucleotide sequence ID" value="NZ_FQZT01000021.1"/>
</dbReference>
<comment type="function">
    <text evidence="11">DNA-dependent RNA polymerase catalyzes the transcription of DNA into RNA using the four ribonucleoside triphosphates as substrates.</text>
</comment>
<keyword evidence="14" id="KW-1185">Reference proteome</keyword>
<evidence type="ECO:0000256" key="9">
    <source>
        <dbReference type="ARBA" id="ARBA00033070"/>
    </source>
</evidence>
<dbReference type="Pfam" id="PF01000">
    <property type="entry name" value="RNA_pol_A_bac"/>
    <property type="match status" value="1"/>
</dbReference>
<dbReference type="SUPFAM" id="SSF47789">
    <property type="entry name" value="C-terminal domain of RNA polymerase alpha subunit"/>
    <property type="match status" value="1"/>
</dbReference>
<evidence type="ECO:0000256" key="8">
    <source>
        <dbReference type="ARBA" id="ARBA00032524"/>
    </source>
</evidence>
<dbReference type="InterPro" id="IPR011262">
    <property type="entry name" value="DNA-dir_RNA_pol_insert"/>
</dbReference>
<dbReference type="SUPFAM" id="SSF55257">
    <property type="entry name" value="RBP11-like subunits of RNA polymerase"/>
    <property type="match status" value="1"/>
</dbReference>
<dbReference type="Proteomes" id="UP000184171">
    <property type="component" value="Unassembled WGS sequence"/>
</dbReference>
<keyword evidence="4 11" id="KW-0240">DNA-directed RNA polymerase</keyword>
<comment type="subunit">
    <text evidence="11">Homodimer. The RNAP catalytic core consists of 2 alpha, 1 beta, 1 beta' and 1 omega subunit. When a sigma factor is associated with the core the holoenzyme is formed, which can initiate transcription.</text>
</comment>
<dbReference type="InterPro" id="IPR036603">
    <property type="entry name" value="RBP11-like"/>
</dbReference>
<organism evidence="13 14">
    <name type="scientific">Malonomonas rubra DSM 5091</name>
    <dbReference type="NCBI Taxonomy" id="1122189"/>
    <lineage>
        <taxon>Bacteria</taxon>
        <taxon>Pseudomonadati</taxon>
        <taxon>Thermodesulfobacteriota</taxon>
        <taxon>Desulfuromonadia</taxon>
        <taxon>Desulfuromonadales</taxon>
        <taxon>Geopsychrobacteraceae</taxon>
        <taxon>Malonomonas</taxon>
    </lineage>
</organism>
<evidence type="ECO:0000313" key="14">
    <source>
        <dbReference type="Proteomes" id="UP000184171"/>
    </source>
</evidence>
<dbReference type="STRING" id="1122189.SAMN02745165_03402"/>
<dbReference type="GO" id="GO:0046983">
    <property type="term" value="F:protein dimerization activity"/>
    <property type="evidence" value="ECO:0007669"/>
    <property type="project" value="InterPro"/>
</dbReference>
<protein>
    <recommendedName>
        <fullName evidence="3 11">DNA-directed RNA polymerase subunit alpha</fullName>
        <shortName evidence="11">RNAP subunit alpha</shortName>
        <ecNumber evidence="2 11">2.7.7.6</ecNumber>
    </recommendedName>
    <alternativeName>
        <fullName evidence="9 11">RNA polymerase subunit alpha</fullName>
    </alternativeName>
    <alternativeName>
        <fullName evidence="8 11">Transcriptase subunit alpha</fullName>
    </alternativeName>
</protein>
<dbReference type="GO" id="GO:0003899">
    <property type="term" value="F:DNA-directed RNA polymerase activity"/>
    <property type="evidence" value="ECO:0007669"/>
    <property type="project" value="UniProtKB-UniRule"/>
</dbReference>
<dbReference type="AlphaFoldDB" id="A0A1M6MU69"/>
<dbReference type="InterPro" id="IPR036643">
    <property type="entry name" value="RNApol_insert_sf"/>
</dbReference>
<comment type="similarity">
    <text evidence="1 11">Belongs to the RNA polymerase alpha chain family.</text>
</comment>
<dbReference type="GO" id="GO:0006351">
    <property type="term" value="P:DNA-templated transcription"/>
    <property type="evidence" value="ECO:0007669"/>
    <property type="project" value="UniProtKB-UniRule"/>
</dbReference>
<gene>
    <name evidence="11" type="primary">rpoA</name>
    <name evidence="13" type="ORF">SAMN02745165_03402</name>
</gene>
<dbReference type="NCBIfam" id="TIGR02027">
    <property type="entry name" value="rpoA"/>
    <property type="match status" value="1"/>
</dbReference>
<evidence type="ECO:0000256" key="4">
    <source>
        <dbReference type="ARBA" id="ARBA00022478"/>
    </source>
</evidence>
<evidence type="ECO:0000256" key="10">
    <source>
        <dbReference type="ARBA" id="ARBA00048552"/>
    </source>
</evidence>
<dbReference type="CDD" id="cd06928">
    <property type="entry name" value="RNAP_alpha_NTD"/>
    <property type="match status" value="1"/>
</dbReference>
<dbReference type="InterPro" id="IPR011263">
    <property type="entry name" value="DNA-dir_RNA_pol_RpoA/D/Rpb3"/>
</dbReference>
<dbReference type="Gene3D" id="3.30.1360.10">
    <property type="entry name" value="RNA polymerase, RBP11-like subunit"/>
    <property type="match status" value="1"/>
</dbReference>
<evidence type="ECO:0000256" key="7">
    <source>
        <dbReference type="ARBA" id="ARBA00023163"/>
    </source>
</evidence>
<dbReference type="NCBIfam" id="NF003513">
    <property type="entry name" value="PRK05182.1-2"/>
    <property type="match status" value="1"/>
</dbReference>
<dbReference type="HAMAP" id="MF_00059">
    <property type="entry name" value="RNApol_bact_RpoA"/>
    <property type="match status" value="1"/>
</dbReference>
<dbReference type="FunFam" id="2.170.120.12:FF:000001">
    <property type="entry name" value="DNA-directed RNA polymerase subunit alpha"/>
    <property type="match status" value="1"/>
</dbReference>
<dbReference type="SMART" id="SM00662">
    <property type="entry name" value="RPOLD"/>
    <property type="match status" value="1"/>
</dbReference>
<dbReference type="SUPFAM" id="SSF56553">
    <property type="entry name" value="Insert subdomain of RNA polymerase alpha subunit"/>
    <property type="match status" value="1"/>
</dbReference>
<keyword evidence="7 11" id="KW-0804">Transcription</keyword>
<evidence type="ECO:0000259" key="12">
    <source>
        <dbReference type="SMART" id="SM00662"/>
    </source>
</evidence>
<name>A0A1M6MU69_MALRU</name>
<dbReference type="Gene3D" id="2.170.120.12">
    <property type="entry name" value="DNA-directed RNA polymerase, insert domain"/>
    <property type="match status" value="1"/>
</dbReference>
<evidence type="ECO:0000256" key="2">
    <source>
        <dbReference type="ARBA" id="ARBA00012418"/>
    </source>
</evidence>
<dbReference type="Pfam" id="PF03118">
    <property type="entry name" value="RNA_pol_A_CTD"/>
    <property type="match status" value="1"/>
</dbReference>
<dbReference type="EMBL" id="FQZT01000021">
    <property type="protein sequence ID" value="SHJ87004.1"/>
    <property type="molecule type" value="Genomic_DNA"/>
</dbReference>